<dbReference type="SUPFAM" id="SSF48239">
    <property type="entry name" value="Terpenoid cyclases/Protein prenyltransferases"/>
    <property type="match status" value="1"/>
</dbReference>
<dbReference type="InterPro" id="IPR017441">
    <property type="entry name" value="Protein_kinase_ATP_BS"/>
</dbReference>
<evidence type="ECO:0000256" key="6">
    <source>
        <dbReference type="ARBA" id="ARBA00022840"/>
    </source>
</evidence>
<feature type="compositionally biased region" description="Low complexity" evidence="11">
    <location>
        <begin position="914"/>
        <end position="930"/>
    </location>
</feature>
<evidence type="ECO:0000313" key="13">
    <source>
        <dbReference type="EMBL" id="KAF4243305.1"/>
    </source>
</evidence>
<dbReference type="InterPro" id="IPR011009">
    <property type="entry name" value="Kinase-like_dom_sf"/>
</dbReference>
<evidence type="ECO:0000256" key="5">
    <source>
        <dbReference type="ARBA" id="ARBA00022777"/>
    </source>
</evidence>
<dbReference type="PROSITE" id="PS50011">
    <property type="entry name" value="PROTEIN_KINASE_DOM"/>
    <property type="match status" value="1"/>
</dbReference>
<dbReference type="InterPro" id="IPR008930">
    <property type="entry name" value="Terpenoid_cyclase/PrenylTrfase"/>
</dbReference>
<dbReference type="InterPro" id="IPR030616">
    <property type="entry name" value="Aur-like"/>
</dbReference>
<evidence type="ECO:0000256" key="7">
    <source>
        <dbReference type="PIRSR" id="PIRSR630616-1"/>
    </source>
</evidence>
<accession>A0A8H4HDT8</accession>
<dbReference type="SUPFAM" id="SSF56112">
    <property type="entry name" value="Protein kinase-like (PK-like)"/>
    <property type="match status" value="1"/>
</dbReference>
<dbReference type="Proteomes" id="UP000653565">
    <property type="component" value="Unassembled WGS sequence"/>
</dbReference>
<feature type="cross-link" description="Glycyl lysine isopeptide (Lys-Gly) (interchain with G-Cter in SUMO2)" evidence="9">
    <location>
        <position position="495"/>
    </location>
</feature>
<gene>
    <name evidence="13" type="ORF">CNMCM6805_001314</name>
</gene>
<feature type="compositionally biased region" description="Basic and acidic residues" evidence="11">
    <location>
        <begin position="691"/>
        <end position="707"/>
    </location>
</feature>
<evidence type="ECO:0000256" key="9">
    <source>
        <dbReference type="PIRSR" id="PIRSR630616-3"/>
    </source>
</evidence>
<feature type="domain" description="Protein kinase" evidence="12">
    <location>
        <begin position="376"/>
        <end position="623"/>
    </location>
</feature>
<dbReference type="GO" id="GO:0005524">
    <property type="term" value="F:ATP binding"/>
    <property type="evidence" value="ECO:0007669"/>
    <property type="project" value="UniProtKB-UniRule"/>
</dbReference>
<dbReference type="Gene3D" id="1.50.10.20">
    <property type="match status" value="1"/>
</dbReference>
<comment type="caution">
    <text evidence="13">The sequence shown here is derived from an EMBL/GenBank/DDBJ whole genome shotgun (WGS) entry which is preliminary data.</text>
</comment>
<feature type="binding site" evidence="8">
    <location>
        <position position="511"/>
    </location>
    <ligand>
        <name>ATP</name>
        <dbReference type="ChEBI" id="CHEBI:30616"/>
    </ligand>
</feature>
<feature type="compositionally biased region" description="Acidic residues" evidence="11">
    <location>
        <begin position="261"/>
        <end position="273"/>
    </location>
</feature>
<reference evidence="13" key="1">
    <citation type="journal article" date="2020" name="bioRxiv">
        <title>Genomic and phenotypic heterogeneity of clinical isolates of the human pathogens Aspergillus fumigatus, Aspergillus lentulus and Aspergillus fumigatiaffinis.</title>
        <authorList>
            <person name="dos Santos R.A.C."/>
            <person name="Steenwyk J.L."/>
            <person name="Rivero-Menendez O."/>
            <person name="Mead M.E."/>
            <person name="Silva L.P."/>
            <person name="Bastos R.W."/>
            <person name="Alastruey-Izquierdo A."/>
            <person name="Goldman G.H."/>
            <person name="Rokas A."/>
        </authorList>
    </citation>
    <scope>NUCLEOTIDE SEQUENCE</scope>
    <source>
        <strain evidence="13">CNM-CM6805</strain>
    </source>
</reference>
<feature type="region of interest" description="Disordered" evidence="11">
    <location>
        <begin position="857"/>
        <end position="1031"/>
    </location>
</feature>
<dbReference type="EMBL" id="JAAAPX010000012">
    <property type="protein sequence ID" value="KAF4243305.1"/>
    <property type="molecule type" value="Genomic_DNA"/>
</dbReference>
<evidence type="ECO:0000256" key="11">
    <source>
        <dbReference type="SAM" id="MobiDB-lite"/>
    </source>
</evidence>
<dbReference type="CDD" id="cd14003">
    <property type="entry name" value="STKc_AMPK-like"/>
    <property type="match status" value="1"/>
</dbReference>
<evidence type="ECO:0000256" key="8">
    <source>
        <dbReference type="PIRSR" id="PIRSR630616-2"/>
    </source>
</evidence>
<evidence type="ECO:0000313" key="14">
    <source>
        <dbReference type="Proteomes" id="UP000653565"/>
    </source>
</evidence>
<feature type="compositionally biased region" description="Low complexity" evidence="11">
    <location>
        <begin position="994"/>
        <end position="1007"/>
    </location>
</feature>
<dbReference type="AlphaFoldDB" id="A0A8H4HDT8"/>
<keyword evidence="2" id="KW-0808">Transferase</keyword>
<dbReference type="InterPro" id="IPR000719">
    <property type="entry name" value="Prot_kinase_dom"/>
</dbReference>
<feature type="region of interest" description="Disordered" evidence="11">
    <location>
        <begin position="260"/>
        <end position="284"/>
    </location>
</feature>
<dbReference type="SMART" id="SM00220">
    <property type="entry name" value="S_TKc"/>
    <property type="match status" value="1"/>
</dbReference>
<feature type="compositionally biased region" description="Polar residues" evidence="11">
    <location>
        <begin position="944"/>
        <end position="955"/>
    </location>
</feature>
<feature type="binding site" evidence="8">
    <location>
        <position position="402"/>
    </location>
    <ligand>
        <name>ATP</name>
        <dbReference type="ChEBI" id="CHEBI:30616"/>
    </ligand>
</feature>
<dbReference type="PANTHER" id="PTHR24350">
    <property type="entry name" value="SERINE/THREONINE-PROTEIN KINASE IAL-RELATED"/>
    <property type="match status" value="1"/>
</dbReference>
<dbReference type="PROSITE" id="PS00107">
    <property type="entry name" value="PROTEIN_KINASE_ATP"/>
    <property type="match status" value="1"/>
</dbReference>
<keyword evidence="1" id="KW-0723">Serine/threonine-protein kinase</keyword>
<dbReference type="InterPro" id="IPR008271">
    <property type="entry name" value="Ser/Thr_kinase_AS"/>
</dbReference>
<keyword evidence="6 8" id="KW-0067">ATP-binding</keyword>
<dbReference type="FunFam" id="1.10.510.10:FF:000434">
    <property type="entry name" value="Serine/threonine protein kinase"/>
    <property type="match status" value="1"/>
</dbReference>
<dbReference type="GO" id="GO:0004674">
    <property type="term" value="F:protein serine/threonine kinase activity"/>
    <property type="evidence" value="ECO:0007669"/>
    <property type="project" value="UniProtKB-KW"/>
</dbReference>
<evidence type="ECO:0000256" key="4">
    <source>
        <dbReference type="ARBA" id="ARBA00022741"/>
    </source>
</evidence>
<feature type="active site" description="Proton acceptor" evidence="7">
    <location>
        <position position="493"/>
    </location>
</feature>
<protein>
    <recommendedName>
        <fullName evidence="12">Protein kinase domain-containing protein</fullName>
    </recommendedName>
</protein>
<reference evidence="13" key="2">
    <citation type="submission" date="2020-04" db="EMBL/GenBank/DDBJ databases">
        <authorList>
            <person name="Santos R.A.C."/>
            <person name="Steenwyk J.L."/>
            <person name="Rivero-Menendez O."/>
            <person name="Mead M.E."/>
            <person name="Silva L.P."/>
            <person name="Bastos R.W."/>
            <person name="Alastruey-Izquierdo A."/>
            <person name="Goldman G.H."/>
            <person name="Rokas A."/>
        </authorList>
    </citation>
    <scope>NUCLEOTIDE SEQUENCE</scope>
    <source>
        <strain evidence="13">CNM-CM6805</strain>
    </source>
</reference>
<feature type="binding site" evidence="8">
    <location>
        <begin position="497"/>
        <end position="498"/>
    </location>
    <ligand>
        <name>ATP</name>
        <dbReference type="ChEBI" id="CHEBI:30616"/>
    </ligand>
</feature>
<feature type="compositionally biased region" description="Polar residues" evidence="11">
    <location>
        <begin position="1231"/>
        <end position="1241"/>
    </location>
</feature>
<dbReference type="Pfam" id="PF00432">
    <property type="entry name" value="Prenyltrans"/>
    <property type="match status" value="1"/>
</dbReference>
<keyword evidence="14" id="KW-1185">Reference proteome</keyword>
<name>A0A8H4HDT8_9EURO</name>
<feature type="compositionally biased region" description="Polar residues" evidence="11">
    <location>
        <begin position="1008"/>
        <end position="1019"/>
    </location>
</feature>
<evidence type="ECO:0000256" key="10">
    <source>
        <dbReference type="PROSITE-ProRule" id="PRU10141"/>
    </source>
</evidence>
<feature type="region of interest" description="Disordered" evidence="11">
    <location>
        <begin position="691"/>
        <end position="710"/>
    </location>
</feature>
<keyword evidence="4 8" id="KW-0547">Nucleotide-binding</keyword>
<evidence type="ECO:0000256" key="2">
    <source>
        <dbReference type="ARBA" id="ARBA00022679"/>
    </source>
</evidence>
<dbReference type="Gene3D" id="1.10.510.10">
    <property type="entry name" value="Transferase(Phosphotransferase) domain 1"/>
    <property type="match status" value="1"/>
</dbReference>
<organism evidence="13 14">
    <name type="scientific">Aspergillus fumigatiaffinis</name>
    <dbReference type="NCBI Taxonomy" id="340414"/>
    <lineage>
        <taxon>Eukaryota</taxon>
        <taxon>Fungi</taxon>
        <taxon>Dikarya</taxon>
        <taxon>Ascomycota</taxon>
        <taxon>Pezizomycotina</taxon>
        <taxon>Eurotiomycetes</taxon>
        <taxon>Eurotiomycetidae</taxon>
        <taxon>Eurotiales</taxon>
        <taxon>Aspergillaceae</taxon>
        <taxon>Aspergillus</taxon>
        <taxon>Aspergillus subgen. Fumigati</taxon>
    </lineage>
</organism>
<feature type="compositionally biased region" description="Acidic residues" evidence="11">
    <location>
        <begin position="1135"/>
        <end position="1159"/>
    </location>
</feature>
<feature type="region of interest" description="Disordered" evidence="11">
    <location>
        <begin position="771"/>
        <end position="836"/>
    </location>
</feature>
<dbReference type="Pfam" id="PF00069">
    <property type="entry name" value="Pkinase"/>
    <property type="match status" value="1"/>
</dbReference>
<evidence type="ECO:0000256" key="3">
    <source>
        <dbReference type="ARBA" id="ARBA00022737"/>
    </source>
</evidence>
<feature type="compositionally biased region" description="Low complexity" evidence="11">
    <location>
        <begin position="975"/>
        <end position="984"/>
    </location>
</feature>
<dbReference type="InterPro" id="IPR001330">
    <property type="entry name" value="Prenyltrans"/>
</dbReference>
<dbReference type="PROSITE" id="PS00108">
    <property type="entry name" value="PROTEIN_KINASE_ST"/>
    <property type="match status" value="1"/>
</dbReference>
<feature type="compositionally biased region" description="Polar residues" evidence="11">
    <location>
        <begin position="811"/>
        <end position="823"/>
    </location>
</feature>
<feature type="compositionally biased region" description="Low complexity" evidence="11">
    <location>
        <begin position="1199"/>
        <end position="1210"/>
    </location>
</feature>
<sequence>MTEAVFNKERHLKYYLRCLKTFLPHQYTSNDSNRMLLAFFTISGLDILGALDSKITSEERKGFIDWLYRCQVPSGGFRGFTGTDFGIDKRTPENEAWDPANVPATFFALVLLLILGDDLSRVKRIECLEWLPKLQREDGSFGEVLGPGGEAKGGRDLRFCCCAAGTRYILRGRSGRGLEGVSDIDVGRLVEFIQACQTYDGGMSEAPFCESHSGLTYCAIGALTFLRRLPKDQGHMALLSPGSREFEHLLTWLVSRQTSDLGEEDEWDEEDDGPPDRSDGLQHGTSNLSLDEKIALLPNLRPPTEESLHWAGFNGRCNKYADTCYSLWNADDGSTISYRPAAQPAISARENTAHYRRVRERHWEFSSKDLRTVGNYTLGRLIGKGSFGKVYLASHKLTNGSKVVLKSSPREDTNLPREIHHHRQFLHPHIARLYEVIVTEKLVWLVLEYCPGDELYNYLLRHGPLPVDKVKRIFTQLVGAVAYVHSRSCVHRDLKLENILLDKHENVKLCDFGFTREYEGKASYLQTFCGTICYSAPEMLKGEKYAGEKVDVWSLGIILYALLAGELPFDEDDDQVTKKRILTEEPVFNDKFPDDGKALINLLLSKRPLIRPSLADILAHPFLAEHAPEQQAILKIARPAPFSTPLERTTLQRMKSAGVNVDEVMESVLAQRCDPLAGWWALLIEKEQRKEVRRERKRREREAEAKNLRRLSAASSRLEKISAALLEVDEEGHASPGTLLQERGRRDRRSLPSQLAVPELPMLPEPVPLQPLDLTIAAPPPPPPPIDKDSVRSGSSTRRRPVPPPKDNTRRPSTLHASASQPELAQHNGILRRRTGRRQYPIISQLASLKHWLMESAKRAKSPHPKSAGGGHRKFFSDRLSPGKGQEAGKKPAPTSPNIPPAGDLATPTQIKRASNASSLAPSSASYSNNRHSYPRQPRPLSTGYPSHRNSLSPSPITPRGSYRRSSTGLRGRKSTSSSVSSIRSIHHTHTHSKASSVSSNSIGSASTPTARPSRSPHSSIKVLPTTPSASARFPSNIRLVRNASNGFRDTHDANGRMQSVFNEAAPAPLLYSPSSSLVFARRKKSAFRGPMLHTANLMASGGMVVTEFPHDNAAMDSAHGASKARAATRKSQIIEEEEDMAEEDIEEVETFSGPDEDPGSPVDAIIRPEEESKPFDCSSDSAAECQKPSLAPAPDIDSSPLRPPRSSSLEASKAGTADAPALRDEDSKTVVVTSTNAVAP</sequence>
<proteinExistence type="predicted"/>
<feature type="region of interest" description="Disordered" evidence="11">
    <location>
        <begin position="1116"/>
        <end position="1241"/>
    </location>
</feature>
<evidence type="ECO:0000256" key="1">
    <source>
        <dbReference type="ARBA" id="ARBA00022527"/>
    </source>
</evidence>
<evidence type="ECO:0000259" key="12">
    <source>
        <dbReference type="PROSITE" id="PS50011"/>
    </source>
</evidence>
<keyword evidence="5" id="KW-0418">Kinase</keyword>
<feature type="binding site" evidence="10">
    <location>
        <position position="406"/>
    </location>
    <ligand>
        <name>ATP</name>
        <dbReference type="ChEBI" id="CHEBI:30616"/>
    </ligand>
</feature>
<keyword evidence="3" id="KW-0677">Repeat</keyword>